<feature type="transmembrane region" description="Helical" evidence="9">
    <location>
        <begin position="139"/>
        <end position="160"/>
    </location>
</feature>
<dbReference type="EC" id="2.5.1.39" evidence="9"/>
<keyword evidence="9" id="KW-0460">Magnesium</keyword>
<dbReference type="InterPro" id="IPR006370">
    <property type="entry name" value="HB_polyprenyltransferase-like"/>
</dbReference>
<comment type="cofactor">
    <cofactor evidence="1 9">
        <name>Mg(2+)</name>
        <dbReference type="ChEBI" id="CHEBI:18420"/>
    </cofactor>
</comment>
<dbReference type="Gene3D" id="1.10.357.140">
    <property type="entry name" value="UbiA prenyltransferase"/>
    <property type="match status" value="1"/>
</dbReference>
<organism evidence="10 11">
    <name type="scientific">Cyanobium gracile UHCC 0281</name>
    <dbReference type="NCBI Taxonomy" id="3110309"/>
    <lineage>
        <taxon>Bacteria</taxon>
        <taxon>Bacillati</taxon>
        <taxon>Cyanobacteriota</taxon>
        <taxon>Cyanophyceae</taxon>
        <taxon>Synechococcales</taxon>
        <taxon>Prochlorococcaceae</taxon>
        <taxon>Cyanobium</taxon>
    </lineage>
</organism>
<evidence type="ECO:0000256" key="2">
    <source>
        <dbReference type="ARBA" id="ARBA00004141"/>
    </source>
</evidence>
<feature type="transmembrane region" description="Helical" evidence="9">
    <location>
        <begin position="273"/>
        <end position="293"/>
    </location>
</feature>
<dbReference type="PANTHER" id="PTHR11048:SF28">
    <property type="entry name" value="4-HYDROXYBENZOATE POLYPRENYLTRANSFERASE, MITOCHONDRIAL"/>
    <property type="match status" value="1"/>
</dbReference>
<evidence type="ECO:0000256" key="9">
    <source>
        <dbReference type="HAMAP-Rule" id="MF_01635"/>
    </source>
</evidence>
<dbReference type="EMBL" id="JAYGHY010000014">
    <property type="protein sequence ID" value="MEA5442191.1"/>
    <property type="molecule type" value="Genomic_DNA"/>
</dbReference>
<dbReference type="HAMAP" id="MF_01635">
    <property type="entry name" value="UbiA"/>
    <property type="match status" value="1"/>
</dbReference>
<evidence type="ECO:0000256" key="1">
    <source>
        <dbReference type="ARBA" id="ARBA00001946"/>
    </source>
</evidence>
<evidence type="ECO:0000256" key="7">
    <source>
        <dbReference type="ARBA" id="ARBA00022989"/>
    </source>
</evidence>
<feature type="transmembrane region" description="Helical" evidence="9">
    <location>
        <begin position="87"/>
        <end position="107"/>
    </location>
</feature>
<keyword evidence="6 9" id="KW-0812">Transmembrane</keyword>
<comment type="subcellular location">
    <subcellularLocation>
        <location evidence="9">Cell inner membrane</location>
        <topology evidence="9">Multi-pass membrane protein</topology>
    </subcellularLocation>
    <subcellularLocation>
        <location evidence="2">Membrane</location>
        <topology evidence="2">Multi-pass membrane protein</topology>
    </subcellularLocation>
</comment>
<evidence type="ECO:0000313" key="10">
    <source>
        <dbReference type="EMBL" id="MEA5442191.1"/>
    </source>
</evidence>
<dbReference type="PROSITE" id="PS00943">
    <property type="entry name" value="UBIA"/>
    <property type="match status" value="1"/>
</dbReference>
<evidence type="ECO:0000313" key="11">
    <source>
        <dbReference type="Proteomes" id="UP001302329"/>
    </source>
</evidence>
<dbReference type="GO" id="GO:0008412">
    <property type="term" value="F:4-hydroxybenzoate polyprenyltransferase activity"/>
    <property type="evidence" value="ECO:0007669"/>
    <property type="project" value="UniProtKB-EC"/>
</dbReference>
<feature type="transmembrane region" description="Helical" evidence="9">
    <location>
        <begin position="172"/>
        <end position="195"/>
    </location>
</feature>
<comment type="function">
    <text evidence="9">Catalyzes the prenylation of para-hydroxybenzoate (PHB) with an all-trans polyprenyl group. Mediates the second step in the final reaction sequence of plastoquinone-9 (PQ-9) biosynthesis, which is the condensation of the polyisoprenoid side chain with PHB, generating the first membrane-bound Q intermediate 4-hydroxy-3-solanesylbenzoate.</text>
</comment>
<keyword evidence="11" id="KW-1185">Reference proteome</keyword>
<keyword evidence="8 9" id="KW-0472">Membrane</keyword>
<comment type="similarity">
    <text evidence="3 9">Belongs to the UbiA prenyltransferase family.</text>
</comment>
<comment type="catalytic activity">
    <reaction evidence="9">
        <text>all-trans-nonaprenyl diphosphate + 4-hydroxybenzoate = 4-hydroxy-3-(all-trans-nonaprenyl)benzoate + diphosphate</text>
        <dbReference type="Rhea" id="RHEA:17709"/>
        <dbReference type="ChEBI" id="CHEBI:17879"/>
        <dbReference type="ChEBI" id="CHEBI:33019"/>
        <dbReference type="ChEBI" id="CHEBI:58391"/>
        <dbReference type="ChEBI" id="CHEBI:84502"/>
        <dbReference type="EC" id="2.5.1.39"/>
    </reaction>
</comment>
<evidence type="ECO:0000256" key="5">
    <source>
        <dbReference type="ARBA" id="ARBA00022679"/>
    </source>
</evidence>
<dbReference type="InterPro" id="IPR039653">
    <property type="entry name" value="Prenyltransferase"/>
</dbReference>
<dbReference type="InterPro" id="IPR000537">
    <property type="entry name" value="UbiA_prenyltransferase"/>
</dbReference>
<sequence length="297" mass="31597">MAPGRVQAWLELLRWHKPSGRLILLIPAGWALWMGPAVPPPALLVGWIVLGGLAVSGAGCVANDLWDRRIDPLVARTRHRPLADGRLGVGTATVLLVLCLVVALAALLALPPASRVLCVGLALATLPLVLLYPSAKRWFAYPQLVLALCWGFAVLIPWAAAQGGLQGAQGGWPLLLTWLAAVSWTFGFDTVYAMSDRDDDRRLGVRSSALSLGIQAPLAVALCYGLTCAALALAVLLQGRAGLPFWLPWAAAALAMQQQAGRLRRPDLPRSAYGRHFAVQVWLGGLLLLAVILSTSA</sequence>
<feature type="transmembrane region" description="Helical" evidence="9">
    <location>
        <begin position="44"/>
        <end position="66"/>
    </location>
</feature>
<accession>A0ABU5SUI9</accession>
<dbReference type="InterPro" id="IPR030470">
    <property type="entry name" value="UbiA_prenylTrfase_CS"/>
</dbReference>
<dbReference type="InterPro" id="IPR044878">
    <property type="entry name" value="UbiA_sf"/>
</dbReference>
<dbReference type="Proteomes" id="UP001302329">
    <property type="component" value="Unassembled WGS sequence"/>
</dbReference>
<evidence type="ECO:0000256" key="3">
    <source>
        <dbReference type="ARBA" id="ARBA00005985"/>
    </source>
</evidence>
<evidence type="ECO:0000256" key="4">
    <source>
        <dbReference type="ARBA" id="ARBA00022519"/>
    </source>
</evidence>
<keyword evidence="5 9" id="KW-0808">Transferase</keyword>
<proteinExistence type="inferred from homology"/>
<protein>
    <recommendedName>
        <fullName evidence="9">4-hydroxybenzoate solanesyltransferase</fullName>
        <ecNumber evidence="9">2.5.1.39</ecNumber>
    </recommendedName>
    <alternativeName>
        <fullName evidence="9">4-HB polyprenyltransferase</fullName>
    </alternativeName>
</protein>
<feature type="transmembrane region" description="Helical" evidence="9">
    <location>
        <begin position="21"/>
        <end position="38"/>
    </location>
</feature>
<dbReference type="PANTHER" id="PTHR11048">
    <property type="entry name" value="PRENYLTRANSFERASES"/>
    <property type="match status" value="1"/>
</dbReference>
<keyword evidence="9" id="KW-1003">Cell membrane</keyword>
<keyword evidence="7 9" id="KW-1133">Transmembrane helix</keyword>
<dbReference type="CDD" id="cd13959">
    <property type="entry name" value="PT_UbiA_COQ2"/>
    <property type="match status" value="1"/>
</dbReference>
<dbReference type="Gene3D" id="1.20.120.1780">
    <property type="entry name" value="UbiA prenyltransferase"/>
    <property type="match status" value="1"/>
</dbReference>
<evidence type="ECO:0000256" key="8">
    <source>
        <dbReference type="ARBA" id="ARBA00023136"/>
    </source>
</evidence>
<dbReference type="NCBIfam" id="NF009514">
    <property type="entry name" value="PRK12873.1"/>
    <property type="match status" value="1"/>
</dbReference>
<evidence type="ECO:0000256" key="6">
    <source>
        <dbReference type="ARBA" id="ARBA00022692"/>
    </source>
</evidence>
<feature type="transmembrane region" description="Helical" evidence="9">
    <location>
        <begin position="113"/>
        <end position="132"/>
    </location>
</feature>
<comment type="caution">
    <text evidence="10">The sequence shown here is derived from an EMBL/GenBank/DDBJ whole genome shotgun (WGS) entry which is preliminary data.</text>
</comment>
<gene>
    <name evidence="9" type="primary">plqA</name>
    <name evidence="10" type="ORF">VB739_06470</name>
</gene>
<dbReference type="RefSeq" id="WP_323356276.1">
    <property type="nucleotide sequence ID" value="NZ_JAYGHY010000014.1"/>
</dbReference>
<name>A0ABU5SUI9_9CYAN</name>
<dbReference type="Pfam" id="PF01040">
    <property type="entry name" value="UbiA"/>
    <property type="match status" value="1"/>
</dbReference>
<feature type="transmembrane region" description="Helical" evidence="9">
    <location>
        <begin position="216"/>
        <end position="237"/>
    </location>
</feature>
<reference evidence="10 11" key="1">
    <citation type="submission" date="2023-12" db="EMBL/GenBank/DDBJ databases">
        <title>Baltic Sea Cyanobacteria.</title>
        <authorList>
            <person name="Delbaje E."/>
            <person name="Fewer D.P."/>
            <person name="Shishido T.K."/>
        </authorList>
    </citation>
    <scope>NUCLEOTIDE SEQUENCE [LARGE SCALE GENOMIC DNA]</scope>
    <source>
        <strain evidence="10 11">UHCC 0281</strain>
    </source>
</reference>
<keyword evidence="4 9" id="KW-0997">Cell inner membrane</keyword>